<keyword evidence="4" id="KW-1185">Reference proteome</keyword>
<dbReference type="InterPro" id="IPR037119">
    <property type="entry name" value="Haem_oxidase_HugZ-like_sf"/>
</dbReference>
<evidence type="ECO:0000259" key="2">
    <source>
        <dbReference type="Pfam" id="PF10615"/>
    </source>
</evidence>
<dbReference type="KEGG" id="spaa:SPAPADRAFT_135571"/>
<protein>
    <recommendedName>
        <fullName evidence="2">DUF2470 domain-containing protein</fullName>
    </recommendedName>
</protein>
<feature type="transmembrane region" description="Helical" evidence="1">
    <location>
        <begin position="156"/>
        <end position="181"/>
    </location>
</feature>
<dbReference type="AlphaFoldDB" id="G3AHC1"/>
<dbReference type="HOGENOM" id="CLU_081019_1_0_1"/>
<dbReference type="Proteomes" id="UP000000709">
    <property type="component" value="Unassembled WGS sequence"/>
</dbReference>
<keyword evidence="1" id="KW-0812">Transmembrane</keyword>
<organism evidence="4">
    <name type="scientific">Spathaspora passalidarum (strain NRRL Y-27907 / 11-Y1)</name>
    <dbReference type="NCBI Taxonomy" id="619300"/>
    <lineage>
        <taxon>Eukaryota</taxon>
        <taxon>Fungi</taxon>
        <taxon>Dikarya</taxon>
        <taxon>Ascomycota</taxon>
        <taxon>Saccharomycotina</taxon>
        <taxon>Pichiomycetes</taxon>
        <taxon>Debaryomycetaceae</taxon>
        <taxon>Spathaspora</taxon>
    </lineage>
</organism>
<keyword evidence="1" id="KW-1133">Transmembrane helix</keyword>
<evidence type="ECO:0000313" key="3">
    <source>
        <dbReference type="EMBL" id="EGW34085.1"/>
    </source>
</evidence>
<dbReference type="PANTHER" id="PTHR37783:SF1">
    <property type="entry name" value="MEMBRANE PROTEIN, PUTATIVE (AFU_ORTHOLOGUE AFUA_1G04315)-RELATED"/>
    <property type="match status" value="1"/>
</dbReference>
<sequence>MSSERIISHMNADHQLALIDYLAVYAEVKPDNLLEKSVKIVKVDDKQLVIEYNLKSEETSKSFAIYWDDALEDEHVPVEQMKDIKAKLIAMAKYCAKEQGFAVKKLTKVTPPTLASGPTFFLWVVLFLNIFNPNLLRSLPLLKSVVELPYYKKFEVYSLKIALGLFAIHVGEITFFTRNYLKKYRTPLKQRLAWYGLQMFEGFHVIQRLVAETK</sequence>
<feature type="transmembrane region" description="Helical" evidence="1">
    <location>
        <begin position="114"/>
        <end position="136"/>
    </location>
</feature>
<dbReference type="InParanoid" id="G3AHC1"/>
<evidence type="ECO:0000256" key="1">
    <source>
        <dbReference type="SAM" id="Phobius"/>
    </source>
</evidence>
<dbReference type="RefSeq" id="XP_007373669.1">
    <property type="nucleotide sequence ID" value="XM_007373607.1"/>
</dbReference>
<accession>G3AHC1</accession>
<feature type="domain" description="DUF2470" evidence="2">
    <location>
        <begin position="3"/>
        <end position="91"/>
    </location>
</feature>
<gene>
    <name evidence="3" type="ORF">SPAPADRAFT_135571</name>
</gene>
<keyword evidence="1" id="KW-0472">Membrane</keyword>
<dbReference type="eggNOG" id="ENOG502RZUI">
    <property type="taxonomic scope" value="Eukaryota"/>
</dbReference>
<dbReference type="Pfam" id="PF10615">
    <property type="entry name" value="DUF2470"/>
    <property type="match status" value="1"/>
</dbReference>
<dbReference type="PANTHER" id="PTHR37783">
    <property type="entry name" value="MEMBRANE PROTEIN, PUTATIVE (AFU_ORTHOLOGUE AFUA_1G04315)-RELATED"/>
    <property type="match status" value="1"/>
</dbReference>
<dbReference type="OMA" id="DFLIEWY"/>
<dbReference type="EMBL" id="GL996500">
    <property type="protein sequence ID" value="EGW34085.1"/>
    <property type="molecule type" value="Genomic_DNA"/>
</dbReference>
<dbReference type="Gene3D" id="3.20.180.10">
    <property type="entry name" value="PNP-oxidase-like"/>
    <property type="match status" value="1"/>
</dbReference>
<name>G3AHC1_SPAPN</name>
<proteinExistence type="predicted"/>
<evidence type="ECO:0000313" key="4">
    <source>
        <dbReference type="Proteomes" id="UP000000709"/>
    </source>
</evidence>
<dbReference type="GeneID" id="18869901"/>
<dbReference type="OrthoDB" id="5553410at2759"/>
<dbReference type="InterPro" id="IPR019595">
    <property type="entry name" value="DUF2470"/>
</dbReference>
<reference evidence="3 4" key="1">
    <citation type="journal article" date="2011" name="Proc. Natl. Acad. Sci. U.S.A.">
        <title>Comparative genomics of xylose-fermenting fungi for enhanced biofuel production.</title>
        <authorList>
            <person name="Wohlbach D.J."/>
            <person name="Kuo A."/>
            <person name="Sato T.K."/>
            <person name="Potts K.M."/>
            <person name="Salamov A.A."/>
            <person name="LaButti K.M."/>
            <person name="Sun H."/>
            <person name="Clum A."/>
            <person name="Pangilinan J.L."/>
            <person name="Lindquist E.A."/>
            <person name="Lucas S."/>
            <person name="Lapidus A."/>
            <person name="Jin M."/>
            <person name="Gunawan C."/>
            <person name="Balan V."/>
            <person name="Dale B.E."/>
            <person name="Jeffries T.W."/>
            <person name="Zinkel R."/>
            <person name="Barry K.W."/>
            <person name="Grigoriev I.V."/>
            <person name="Gasch A.P."/>
        </authorList>
    </citation>
    <scope>NUCLEOTIDE SEQUENCE [LARGE SCALE GENOMIC DNA]</scope>
    <source>
        <strain evidence="4">NRRL Y-27907 / 11-Y1</strain>
    </source>
</reference>